<accession>A0A5B9MDQ7</accession>
<dbReference type="InterPro" id="IPR025329">
    <property type="entry name" value="DUF4235"/>
</dbReference>
<evidence type="ECO:0000313" key="2">
    <source>
        <dbReference type="EMBL" id="QEF98933.1"/>
    </source>
</evidence>
<dbReference type="RefSeq" id="WP_147868407.1">
    <property type="nucleotide sequence ID" value="NZ_CP036264.1"/>
</dbReference>
<feature type="compositionally biased region" description="Basic and acidic residues" evidence="1">
    <location>
        <begin position="1"/>
        <end position="16"/>
    </location>
</feature>
<name>A0A5B9MDQ7_9BACT</name>
<protein>
    <recommendedName>
        <fullName evidence="4">DUF4235 domain-containing protein</fullName>
    </recommendedName>
</protein>
<evidence type="ECO:0000256" key="1">
    <source>
        <dbReference type="SAM" id="MobiDB-lite"/>
    </source>
</evidence>
<dbReference type="Proteomes" id="UP000321353">
    <property type="component" value="Chromosome"/>
</dbReference>
<organism evidence="2 3">
    <name type="scientific">Stieleria maiorica</name>
    <dbReference type="NCBI Taxonomy" id="2795974"/>
    <lineage>
        <taxon>Bacteria</taxon>
        <taxon>Pseudomonadati</taxon>
        <taxon>Planctomycetota</taxon>
        <taxon>Planctomycetia</taxon>
        <taxon>Pirellulales</taxon>
        <taxon>Pirellulaceae</taxon>
        <taxon>Stieleria</taxon>
    </lineage>
</organism>
<dbReference type="EMBL" id="CP036264">
    <property type="protein sequence ID" value="QEF98933.1"/>
    <property type="molecule type" value="Genomic_DNA"/>
</dbReference>
<reference evidence="2 3" key="1">
    <citation type="submission" date="2019-02" db="EMBL/GenBank/DDBJ databases">
        <title>Planctomycetal bacteria perform biofilm scaping via a novel small molecule.</title>
        <authorList>
            <person name="Jeske O."/>
            <person name="Boedeker C."/>
            <person name="Wiegand S."/>
            <person name="Breitling P."/>
            <person name="Kallscheuer N."/>
            <person name="Jogler M."/>
            <person name="Rohde M."/>
            <person name="Petersen J."/>
            <person name="Medema M.H."/>
            <person name="Surup F."/>
            <person name="Jogler C."/>
        </authorList>
    </citation>
    <scope>NUCLEOTIDE SEQUENCE [LARGE SCALE GENOMIC DNA]</scope>
    <source>
        <strain evidence="2 3">Mal15</strain>
    </source>
</reference>
<keyword evidence="3" id="KW-1185">Reference proteome</keyword>
<dbReference type="Pfam" id="PF14019">
    <property type="entry name" value="DUF4235"/>
    <property type="match status" value="1"/>
</dbReference>
<feature type="region of interest" description="Disordered" evidence="1">
    <location>
        <begin position="1"/>
        <end position="31"/>
    </location>
</feature>
<evidence type="ECO:0008006" key="4">
    <source>
        <dbReference type="Google" id="ProtNLM"/>
    </source>
</evidence>
<gene>
    <name evidence="2" type="ORF">Mal15_29910</name>
</gene>
<evidence type="ECO:0000313" key="3">
    <source>
        <dbReference type="Proteomes" id="UP000321353"/>
    </source>
</evidence>
<sequence>MHDTIHQPLEDLRDKFGQATGLGDTPERNPGITKSEAVVAFAAATASTFVMREALEAVWRKSVGQPPPKNPASHTVSWKEALLWGALSGAVIGAARIASRRTASGVYRR</sequence>
<proteinExistence type="predicted"/>
<dbReference type="AlphaFoldDB" id="A0A5B9MDQ7"/>
<dbReference type="KEGG" id="smam:Mal15_29910"/>